<reference evidence="8 9" key="1">
    <citation type="submission" date="2024-05" db="EMBL/GenBank/DDBJ databases">
        <authorList>
            <person name="Wallberg A."/>
        </authorList>
    </citation>
    <scope>NUCLEOTIDE SEQUENCE [LARGE SCALE GENOMIC DNA]</scope>
</reference>
<dbReference type="InterPro" id="IPR036508">
    <property type="entry name" value="Chitin-bd_dom_sf"/>
</dbReference>
<sequence length="100" mass="10717">MILAKFLFVVSLVVTSWAAFTEHPLVPCAEEISAKCPANDGANPTYFADPEDCSKFCECSGGTAYVHNCLPGLYFDATLNVCNWPVNVDCGSRPVPPSNA</sequence>
<feature type="chain" id="PRO_5043853295" description="Chitin-binding type-2 domain-containing protein" evidence="6">
    <location>
        <begin position="19"/>
        <end position="100"/>
    </location>
</feature>
<evidence type="ECO:0000256" key="5">
    <source>
        <dbReference type="ARBA" id="ARBA00023180"/>
    </source>
</evidence>
<dbReference type="InterPro" id="IPR051940">
    <property type="entry name" value="Chitin_bind-dev_reg"/>
</dbReference>
<keyword evidence="3" id="KW-0677">Repeat</keyword>
<dbReference type="GO" id="GO:0008061">
    <property type="term" value="F:chitin binding"/>
    <property type="evidence" value="ECO:0007669"/>
    <property type="project" value="UniProtKB-KW"/>
</dbReference>
<evidence type="ECO:0000256" key="1">
    <source>
        <dbReference type="ARBA" id="ARBA00022669"/>
    </source>
</evidence>
<accession>A0AAV2S3F7</accession>
<organism evidence="8 9">
    <name type="scientific">Meganyctiphanes norvegica</name>
    <name type="common">Northern krill</name>
    <name type="synonym">Thysanopoda norvegica</name>
    <dbReference type="NCBI Taxonomy" id="48144"/>
    <lineage>
        <taxon>Eukaryota</taxon>
        <taxon>Metazoa</taxon>
        <taxon>Ecdysozoa</taxon>
        <taxon>Arthropoda</taxon>
        <taxon>Crustacea</taxon>
        <taxon>Multicrustacea</taxon>
        <taxon>Malacostraca</taxon>
        <taxon>Eumalacostraca</taxon>
        <taxon>Eucarida</taxon>
        <taxon>Euphausiacea</taxon>
        <taxon>Euphausiidae</taxon>
        <taxon>Meganyctiphanes</taxon>
    </lineage>
</organism>
<proteinExistence type="predicted"/>
<keyword evidence="2 6" id="KW-0732">Signal</keyword>
<dbReference type="PANTHER" id="PTHR23301:SF0">
    <property type="entry name" value="CHITIN-BINDING TYPE-2 DOMAIN-CONTAINING PROTEIN-RELATED"/>
    <property type="match status" value="1"/>
</dbReference>
<dbReference type="PROSITE" id="PS50940">
    <property type="entry name" value="CHIT_BIND_II"/>
    <property type="match status" value="1"/>
</dbReference>
<protein>
    <recommendedName>
        <fullName evidence="7">Chitin-binding type-2 domain-containing protein</fullName>
    </recommendedName>
</protein>
<keyword evidence="4" id="KW-1015">Disulfide bond</keyword>
<dbReference type="SMART" id="SM00494">
    <property type="entry name" value="ChtBD2"/>
    <property type="match status" value="1"/>
</dbReference>
<dbReference type="EMBL" id="CAXKWB010040031">
    <property type="protein sequence ID" value="CAL4154179.1"/>
    <property type="molecule type" value="Genomic_DNA"/>
</dbReference>
<dbReference type="PANTHER" id="PTHR23301">
    <property type="entry name" value="CHITIN BINDING PERITROPHIN-A"/>
    <property type="match status" value="1"/>
</dbReference>
<evidence type="ECO:0000256" key="4">
    <source>
        <dbReference type="ARBA" id="ARBA00023157"/>
    </source>
</evidence>
<evidence type="ECO:0000259" key="7">
    <source>
        <dbReference type="PROSITE" id="PS50940"/>
    </source>
</evidence>
<dbReference type="AlphaFoldDB" id="A0AAV2S3F7"/>
<dbReference type="Proteomes" id="UP001497623">
    <property type="component" value="Unassembled WGS sequence"/>
</dbReference>
<dbReference type="Pfam" id="PF01607">
    <property type="entry name" value="CBM_14"/>
    <property type="match status" value="1"/>
</dbReference>
<dbReference type="GO" id="GO:0005576">
    <property type="term" value="C:extracellular region"/>
    <property type="evidence" value="ECO:0007669"/>
    <property type="project" value="InterPro"/>
</dbReference>
<evidence type="ECO:0000256" key="2">
    <source>
        <dbReference type="ARBA" id="ARBA00022729"/>
    </source>
</evidence>
<gene>
    <name evidence="8" type="ORF">MNOR_LOCUS31289</name>
</gene>
<comment type="caution">
    <text evidence="8">The sequence shown here is derived from an EMBL/GenBank/DDBJ whole genome shotgun (WGS) entry which is preliminary data.</text>
</comment>
<feature type="signal peptide" evidence="6">
    <location>
        <begin position="1"/>
        <end position="18"/>
    </location>
</feature>
<keyword evidence="1" id="KW-0147">Chitin-binding</keyword>
<keyword evidence="9" id="KW-1185">Reference proteome</keyword>
<dbReference type="InterPro" id="IPR002557">
    <property type="entry name" value="Chitin-bd_dom"/>
</dbReference>
<feature type="domain" description="Chitin-binding type-2" evidence="7">
    <location>
        <begin position="33"/>
        <end position="92"/>
    </location>
</feature>
<evidence type="ECO:0000256" key="6">
    <source>
        <dbReference type="SAM" id="SignalP"/>
    </source>
</evidence>
<keyword evidence="5" id="KW-0325">Glycoprotein</keyword>
<evidence type="ECO:0000256" key="3">
    <source>
        <dbReference type="ARBA" id="ARBA00022737"/>
    </source>
</evidence>
<dbReference type="SUPFAM" id="SSF57625">
    <property type="entry name" value="Invertebrate chitin-binding proteins"/>
    <property type="match status" value="1"/>
</dbReference>
<evidence type="ECO:0000313" key="9">
    <source>
        <dbReference type="Proteomes" id="UP001497623"/>
    </source>
</evidence>
<dbReference type="Gene3D" id="2.170.140.10">
    <property type="entry name" value="Chitin binding domain"/>
    <property type="match status" value="1"/>
</dbReference>
<name>A0AAV2S3F7_MEGNR</name>
<evidence type="ECO:0000313" key="8">
    <source>
        <dbReference type="EMBL" id="CAL4154179.1"/>
    </source>
</evidence>